<organism evidence="1 2">
    <name type="scientific">Microbulbifer elongatus</name>
    <dbReference type="NCBI Taxonomy" id="86173"/>
    <lineage>
        <taxon>Bacteria</taxon>
        <taxon>Pseudomonadati</taxon>
        <taxon>Pseudomonadota</taxon>
        <taxon>Gammaproteobacteria</taxon>
        <taxon>Cellvibrionales</taxon>
        <taxon>Microbulbiferaceae</taxon>
        <taxon>Microbulbifer</taxon>
    </lineage>
</organism>
<proteinExistence type="predicted"/>
<sequence>MAPSRLLHIFLPLVLLQASLLLLVSRLPWPAVAVLMPVIAVYGVLEWRRLQAYVGRLSTSERRWYWHRRGGARREFQLTGELTLWRWLIVINGRDLQGRRLRLVFARDAAGADDWRRLLVALRYSR</sequence>
<dbReference type="Proteomes" id="UP001205566">
    <property type="component" value="Unassembled WGS sequence"/>
</dbReference>
<dbReference type="InterPro" id="IPR009883">
    <property type="entry name" value="YgfX"/>
</dbReference>
<dbReference type="RefSeq" id="WP_255874374.1">
    <property type="nucleotide sequence ID" value="NZ_JACASI010000025.1"/>
</dbReference>
<name>A0ABT1P0C9_9GAMM</name>
<evidence type="ECO:0008006" key="3">
    <source>
        <dbReference type="Google" id="ProtNLM"/>
    </source>
</evidence>
<accession>A0ABT1P0C9</accession>
<dbReference type="EMBL" id="JACASI010000025">
    <property type="protein sequence ID" value="MCQ3829558.1"/>
    <property type="molecule type" value="Genomic_DNA"/>
</dbReference>
<keyword evidence="2" id="KW-1185">Reference proteome</keyword>
<dbReference type="Pfam" id="PF07254">
    <property type="entry name" value="Cpta_toxin"/>
    <property type="match status" value="1"/>
</dbReference>
<evidence type="ECO:0000313" key="1">
    <source>
        <dbReference type="EMBL" id="MCQ3829558.1"/>
    </source>
</evidence>
<comment type="caution">
    <text evidence="1">The sequence shown here is derived from an EMBL/GenBank/DDBJ whole genome shotgun (WGS) entry which is preliminary data.</text>
</comment>
<protein>
    <recommendedName>
        <fullName evidence="3">Toxin CptA</fullName>
    </recommendedName>
</protein>
<evidence type="ECO:0000313" key="2">
    <source>
        <dbReference type="Proteomes" id="UP001205566"/>
    </source>
</evidence>
<gene>
    <name evidence="1" type="ORF">HXX02_08865</name>
</gene>
<reference evidence="1" key="1">
    <citation type="thesis" date="2020" institute="Technische Universitat Dresden" country="Dresden, Germany">
        <title>The Agarolytic System of Microbulbifer elongatus PORT2, Isolated from Batu Karas, Pangandaran West Java Indonesia.</title>
        <authorList>
            <person name="Anggraeni S.R."/>
        </authorList>
    </citation>
    <scope>NUCLEOTIDE SEQUENCE</scope>
    <source>
        <strain evidence="1">PORT2</strain>
    </source>
</reference>